<reference evidence="6 7" key="1">
    <citation type="submission" date="2024-05" db="EMBL/GenBank/DDBJ databases">
        <title>Genome sequencing and assembly of Indian major carp, Cirrhinus mrigala (Hamilton, 1822).</title>
        <authorList>
            <person name="Mohindra V."/>
            <person name="Chowdhury L.M."/>
            <person name="Lal K."/>
            <person name="Jena J.K."/>
        </authorList>
    </citation>
    <scope>NUCLEOTIDE SEQUENCE [LARGE SCALE GENOMIC DNA]</scope>
    <source>
        <strain evidence="6">CM1030</strain>
        <tissue evidence="6">Blood</tissue>
    </source>
</reference>
<feature type="domain" description="TRIM8/14/16/25/29/45/65 coiled-coil region" evidence="5">
    <location>
        <begin position="2"/>
        <end position="74"/>
    </location>
</feature>
<organism evidence="6 7">
    <name type="scientific">Cirrhinus mrigala</name>
    <name type="common">Mrigala</name>
    <dbReference type="NCBI Taxonomy" id="683832"/>
    <lineage>
        <taxon>Eukaryota</taxon>
        <taxon>Metazoa</taxon>
        <taxon>Chordata</taxon>
        <taxon>Craniata</taxon>
        <taxon>Vertebrata</taxon>
        <taxon>Euteleostomi</taxon>
        <taxon>Actinopterygii</taxon>
        <taxon>Neopterygii</taxon>
        <taxon>Teleostei</taxon>
        <taxon>Ostariophysi</taxon>
        <taxon>Cypriniformes</taxon>
        <taxon>Cyprinidae</taxon>
        <taxon>Labeoninae</taxon>
        <taxon>Labeonini</taxon>
        <taxon>Cirrhinus</taxon>
    </lineage>
</organism>
<sequence>TAVEDSERIFTELIRSIERIRSEVTQQIRDQEKAAVSRAEGQMKRLEQEIADLKRRDAELEKLSHTQNHIHFLQ</sequence>
<keyword evidence="4" id="KW-0175">Coiled coil</keyword>
<dbReference type="InterPro" id="IPR058030">
    <property type="entry name" value="TRIM8/14/16/25/29/45/65_CC"/>
</dbReference>
<keyword evidence="7" id="KW-1185">Reference proteome</keyword>
<keyword evidence="1" id="KW-0479">Metal-binding</keyword>
<comment type="caution">
    <text evidence="6">The sequence shown here is derived from an EMBL/GenBank/DDBJ whole genome shotgun (WGS) entry which is preliminary data.</text>
</comment>
<evidence type="ECO:0000313" key="7">
    <source>
        <dbReference type="Proteomes" id="UP001529510"/>
    </source>
</evidence>
<evidence type="ECO:0000256" key="2">
    <source>
        <dbReference type="ARBA" id="ARBA00022771"/>
    </source>
</evidence>
<evidence type="ECO:0000259" key="5">
    <source>
        <dbReference type="Pfam" id="PF25600"/>
    </source>
</evidence>
<feature type="non-terminal residue" evidence="6">
    <location>
        <position position="74"/>
    </location>
</feature>
<gene>
    <name evidence="6" type="ORF">M9458_008927</name>
</gene>
<evidence type="ECO:0000313" key="6">
    <source>
        <dbReference type="EMBL" id="KAL0195355.1"/>
    </source>
</evidence>
<evidence type="ECO:0000256" key="4">
    <source>
        <dbReference type="SAM" id="Coils"/>
    </source>
</evidence>
<accession>A0ABD0RBC5</accession>
<dbReference type="PANTHER" id="PTHR25465:SF5">
    <property type="entry name" value="E3 UBIQUITIN_ISG15 LIGASE TRIM25-RELATED"/>
    <property type="match status" value="1"/>
</dbReference>
<dbReference type="InterPro" id="IPR051051">
    <property type="entry name" value="E3_ubiq-ligase_TRIM/RNF"/>
</dbReference>
<dbReference type="PANTHER" id="PTHR25465">
    <property type="entry name" value="B-BOX DOMAIN CONTAINING"/>
    <property type="match status" value="1"/>
</dbReference>
<dbReference type="Pfam" id="PF25600">
    <property type="entry name" value="TRIM_CC"/>
    <property type="match status" value="1"/>
</dbReference>
<dbReference type="GO" id="GO:0008270">
    <property type="term" value="F:zinc ion binding"/>
    <property type="evidence" value="ECO:0007669"/>
    <property type="project" value="UniProtKB-KW"/>
</dbReference>
<name>A0ABD0RBC5_CIRMR</name>
<feature type="non-terminal residue" evidence="6">
    <location>
        <position position="1"/>
    </location>
</feature>
<protein>
    <recommendedName>
        <fullName evidence="5">TRIM8/14/16/25/29/45/65 coiled-coil region domain-containing protein</fullName>
    </recommendedName>
</protein>
<dbReference type="AlphaFoldDB" id="A0ABD0RBC5"/>
<proteinExistence type="predicted"/>
<keyword evidence="2" id="KW-0863">Zinc-finger</keyword>
<dbReference type="Proteomes" id="UP001529510">
    <property type="component" value="Unassembled WGS sequence"/>
</dbReference>
<keyword evidence="3" id="KW-0862">Zinc</keyword>
<feature type="coiled-coil region" evidence="4">
    <location>
        <begin position="14"/>
        <end position="63"/>
    </location>
</feature>
<dbReference type="EMBL" id="JAMKFB020000004">
    <property type="protein sequence ID" value="KAL0195355.1"/>
    <property type="molecule type" value="Genomic_DNA"/>
</dbReference>
<evidence type="ECO:0000256" key="1">
    <source>
        <dbReference type="ARBA" id="ARBA00022723"/>
    </source>
</evidence>
<evidence type="ECO:0000256" key="3">
    <source>
        <dbReference type="ARBA" id="ARBA00022833"/>
    </source>
</evidence>